<dbReference type="SUPFAM" id="SSF56112">
    <property type="entry name" value="Protein kinase-like (PK-like)"/>
    <property type="match status" value="1"/>
</dbReference>
<evidence type="ECO:0000259" key="10">
    <source>
        <dbReference type="PROSITE" id="PS50011"/>
    </source>
</evidence>
<dbReference type="InterPro" id="IPR011009">
    <property type="entry name" value="Kinase-like_dom_sf"/>
</dbReference>
<keyword evidence="12" id="KW-1185">Reference proteome</keyword>
<dbReference type="CDD" id="cd14058">
    <property type="entry name" value="STKc_TAK1"/>
    <property type="match status" value="1"/>
</dbReference>
<gene>
    <name evidence="11" type="ORF">PLOB_00006287</name>
</gene>
<evidence type="ECO:0000256" key="7">
    <source>
        <dbReference type="PROSITE-ProRule" id="PRU10141"/>
    </source>
</evidence>
<name>A0ABN8QGZ6_9CNID</name>
<dbReference type="Pfam" id="PF07714">
    <property type="entry name" value="PK_Tyr_Ser-Thr"/>
    <property type="match status" value="1"/>
</dbReference>
<keyword evidence="6 7" id="KW-0067">ATP-binding</keyword>
<keyword evidence="2" id="KW-0723">Serine/threonine-protein kinase</keyword>
<dbReference type="PROSITE" id="PS00108">
    <property type="entry name" value="PROTEIN_KINASE_ST"/>
    <property type="match status" value="1"/>
</dbReference>
<comment type="similarity">
    <text evidence="1">Belongs to the protein kinase superfamily. STE Ser/Thr protein kinase family. MAP kinase kinase kinase subfamily.</text>
</comment>
<comment type="caution">
    <text evidence="11">The sequence shown here is derived from an EMBL/GenBank/DDBJ whole genome shotgun (WGS) entry which is preliminary data.</text>
</comment>
<dbReference type="PANTHER" id="PTHR46716:SF1">
    <property type="entry name" value="MITOGEN-ACTIVATED PROTEIN KINASE KINASE KINASE 7"/>
    <property type="match status" value="1"/>
</dbReference>
<dbReference type="Gene3D" id="1.10.510.10">
    <property type="entry name" value="Transferase(Phosphotransferase) domain 1"/>
    <property type="match status" value="1"/>
</dbReference>
<keyword evidence="4 7" id="KW-0547">Nucleotide-binding</keyword>
<accession>A0ABN8QGZ6</accession>
<keyword evidence="3" id="KW-0808">Transferase</keyword>
<keyword evidence="8" id="KW-0175">Coiled coil</keyword>
<keyword evidence="5" id="KW-0418">Kinase</keyword>
<evidence type="ECO:0000256" key="3">
    <source>
        <dbReference type="ARBA" id="ARBA00022679"/>
    </source>
</evidence>
<feature type="compositionally biased region" description="Acidic residues" evidence="9">
    <location>
        <begin position="355"/>
        <end position="378"/>
    </location>
</feature>
<evidence type="ECO:0000256" key="9">
    <source>
        <dbReference type="SAM" id="MobiDB-lite"/>
    </source>
</evidence>
<dbReference type="PROSITE" id="PS50011">
    <property type="entry name" value="PROTEIN_KINASE_DOM"/>
    <property type="match status" value="1"/>
</dbReference>
<feature type="compositionally biased region" description="Low complexity" evidence="9">
    <location>
        <begin position="299"/>
        <end position="317"/>
    </location>
</feature>
<dbReference type="PRINTS" id="PR00109">
    <property type="entry name" value="TYRKINASE"/>
</dbReference>
<feature type="region of interest" description="Disordered" evidence="9">
    <location>
        <begin position="455"/>
        <end position="570"/>
    </location>
</feature>
<feature type="domain" description="Protein kinase" evidence="10">
    <location>
        <begin position="23"/>
        <end position="285"/>
    </location>
</feature>
<evidence type="ECO:0000256" key="4">
    <source>
        <dbReference type="ARBA" id="ARBA00022741"/>
    </source>
</evidence>
<dbReference type="Gene3D" id="3.30.200.20">
    <property type="entry name" value="Phosphorylase Kinase, domain 1"/>
    <property type="match status" value="1"/>
</dbReference>
<feature type="compositionally biased region" description="Basic and acidic residues" evidence="9">
    <location>
        <begin position="701"/>
        <end position="716"/>
    </location>
</feature>
<feature type="coiled-coil region" evidence="8">
    <location>
        <begin position="768"/>
        <end position="826"/>
    </location>
</feature>
<evidence type="ECO:0000256" key="2">
    <source>
        <dbReference type="ARBA" id="ARBA00022527"/>
    </source>
</evidence>
<dbReference type="Proteomes" id="UP001159405">
    <property type="component" value="Unassembled WGS sequence"/>
</dbReference>
<feature type="region of interest" description="Disordered" evidence="9">
    <location>
        <begin position="295"/>
        <end position="442"/>
    </location>
</feature>
<feature type="compositionally biased region" description="Low complexity" evidence="9">
    <location>
        <begin position="455"/>
        <end position="465"/>
    </location>
</feature>
<evidence type="ECO:0000256" key="1">
    <source>
        <dbReference type="ARBA" id="ARBA00006529"/>
    </source>
</evidence>
<dbReference type="PANTHER" id="PTHR46716">
    <property type="entry name" value="MITOGEN-ACTIVATED PROTEIN KINASE KINASE KINASE 7"/>
    <property type="match status" value="1"/>
</dbReference>
<proteinExistence type="inferred from homology"/>
<dbReference type="InterPro" id="IPR017441">
    <property type="entry name" value="Protein_kinase_ATP_BS"/>
</dbReference>
<feature type="region of interest" description="Disordered" evidence="9">
    <location>
        <begin position="634"/>
        <end position="716"/>
    </location>
</feature>
<dbReference type="InterPro" id="IPR001245">
    <property type="entry name" value="Ser-Thr/Tyr_kinase_cat_dom"/>
</dbReference>
<feature type="compositionally biased region" description="Low complexity" evidence="9">
    <location>
        <begin position="652"/>
        <end position="673"/>
    </location>
</feature>
<organism evidence="11 12">
    <name type="scientific">Porites lobata</name>
    <dbReference type="NCBI Taxonomy" id="104759"/>
    <lineage>
        <taxon>Eukaryota</taxon>
        <taxon>Metazoa</taxon>
        <taxon>Cnidaria</taxon>
        <taxon>Anthozoa</taxon>
        <taxon>Hexacorallia</taxon>
        <taxon>Scleractinia</taxon>
        <taxon>Fungiina</taxon>
        <taxon>Poritidae</taxon>
        <taxon>Porites</taxon>
    </lineage>
</organism>
<dbReference type="SMART" id="SM00220">
    <property type="entry name" value="S_TKc"/>
    <property type="match status" value="1"/>
</dbReference>
<protein>
    <recommendedName>
        <fullName evidence="10">Protein kinase domain-containing protein</fullName>
    </recommendedName>
</protein>
<evidence type="ECO:0000256" key="8">
    <source>
        <dbReference type="SAM" id="Coils"/>
    </source>
</evidence>
<dbReference type="InterPro" id="IPR000719">
    <property type="entry name" value="Prot_kinase_dom"/>
</dbReference>
<feature type="compositionally biased region" description="Low complexity" evidence="9">
    <location>
        <begin position="410"/>
        <end position="424"/>
    </location>
</feature>
<reference evidence="11 12" key="1">
    <citation type="submission" date="2022-05" db="EMBL/GenBank/DDBJ databases">
        <authorList>
            <consortium name="Genoscope - CEA"/>
            <person name="William W."/>
        </authorList>
    </citation>
    <scope>NUCLEOTIDE SEQUENCE [LARGE SCALE GENOMIC DNA]</scope>
</reference>
<dbReference type="InterPro" id="IPR008271">
    <property type="entry name" value="Ser/Thr_kinase_AS"/>
</dbReference>
<feature type="compositionally biased region" description="Polar residues" evidence="9">
    <location>
        <begin position="382"/>
        <end position="408"/>
    </location>
</feature>
<evidence type="ECO:0000256" key="6">
    <source>
        <dbReference type="ARBA" id="ARBA00022840"/>
    </source>
</evidence>
<dbReference type="EMBL" id="CALNXK010000129">
    <property type="protein sequence ID" value="CAH3164414.1"/>
    <property type="molecule type" value="Genomic_DNA"/>
</dbReference>
<feature type="compositionally biased region" description="Polar residues" evidence="9">
    <location>
        <begin position="324"/>
        <end position="347"/>
    </location>
</feature>
<evidence type="ECO:0000313" key="12">
    <source>
        <dbReference type="Proteomes" id="UP001159405"/>
    </source>
</evidence>
<feature type="binding site" evidence="7">
    <location>
        <position position="51"/>
    </location>
    <ligand>
        <name>ATP</name>
        <dbReference type="ChEBI" id="CHEBI:30616"/>
    </ligand>
</feature>
<sequence length="836" mass="91506">MEEEDLQPDSPPGFVEEIDSSELEYIETVGRGAFGVVSKAMFRNKFIVAVKAIETEAEKKAFIVEVQQLSRISHPSIIKLYGACTTQDPVCLVMEYAEGGSLYNLLHWTHPTRPAPLYTSSHVMSWALQCARGVEYLHGIKPKAIIHRDLKPPNLLLTKCGTVIKICDFGTACDMKTYMTNNKGSAAWMAPEVFEGNNYTEKCDVFSFGIILWEMITRRKPYEDMQGFNAFRIMWAVHNGTRPPLIADIPKPIEDLMTSCWDKVPSKRPSFTRIVHILQHLVQFFPGSDTCLVFPDGPPSSESSSSGSSLSLLSPPSSHHHDPTTATQGSTLSDTVISVKSQASSESGGEHEGAYELDDERKEEDETPVPEEIEDDEKSPDQAASTEPLSPTITISVDNKSPTAQFFRQPSDSGGSPSSHPKPGTVAGLRPISPVPGPIPSVNFQPIKIVAASSSPSPSLMAAPPRTSAVSPVPGSGPRMSFHPANPAHPISPAISPGNPGRHPGYPGDIPRGTLPHGHYYPSGGPLVGPDKQTPPFIYSEARGSGVTGGMTSPYRSPSPLPPSLNQHGVHSPNVMYPPVSNYNFPPSGTAAIQMPTPNTVPSVPRNTPVAGFQMLPRDDHGLDLEELRIALQNDLDPPELANRVHNSSGRSTPSQGSHTGHSSQASSGAGSPYPDRKVSWPAASHARHPPYPMNRSVSSPERKYSGDKESPLPRRHNLDQTLFPNILQALDAHLQPIAPNPSIPESQEIYDEHIKLATEYIQVQTEMAVWLQRKVDLERDLEEYEKEQQINAQYVEEFAMLTSEKDNLLLLHNSLRTQLEAMKRQQGRPLSQYRS</sequence>
<dbReference type="PROSITE" id="PS00107">
    <property type="entry name" value="PROTEIN_KINASE_ATP"/>
    <property type="match status" value="1"/>
</dbReference>
<evidence type="ECO:0000256" key="5">
    <source>
        <dbReference type="ARBA" id="ARBA00022777"/>
    </source>
</evidence>
<evidence type="ECO:0000313" key="11">
    <source>
        <dbReference type="EMBL" id="CAH3164414.1"/>
    </source>
</evidence>